<evidence type="ECO:0000313" key="1">
    <source>
        <dbReference type="EMBL" id="CAF4184642.1"/>
    </source>
</evidence>
<proteinExistence type="predicted"/>
<dbReference type="Proteomes" id="UP000663881">
    <property type="component" value="Unassembled WGS sequence"/>
</dbReference>
<sequence>MNCSCKVFLSNISSLYNLLTYQAIANKSLNILLSDEDAQHELKLHGLADCVKNLNQLIVFHRTIRE</sequence>
<evidence type="ECO:0000313" key="2">
    <source>
        <dbReference type="Proteomes" id="UP000663881"/>
    </source>
</evidence>
<dbReference type="EMBL" id="CAJOAY010008335">
    <property type="protein sequence ID" value="CAF4184642.1"/>
    <property type="molecule type" value="Genomic_DNA"/>
</dbReference>
<protein>
    <submittedName>
        <fullName evidence="1">Uncharacterized protein</fullName>
    </submittedName>
</protein>
<accession>A0A820A6F1</accession>
<comment type="caution">
    <text evidence="1">The sequence shown here is derived from an EMBL/GenBank/DDBJ whole genome shotgun (WGS) entry which is preliminary data.</text>
</comment>
<gene>
    <name evidence="1" type="ORF">OKA104_LOCUS40078</name>
</gene>
<dbReference type="AlphaFoldDB" id="A0A820A6F1"/>
<reference evidence="1" key="1">
    <citation type="submission" date="2021-02" db="EMBL/GenBank/DDBJ databases">
        <authorList>
            <person name="Nowell W R."/>
        </authorList>
    </citation>
    <scope>NUCLEOTIDE SEQUENCE</scope>
</reference>
<name>A0A820A6F1_9BILA</name>
<organism evidence="1 2">
    <name type="scientific">Adineta steineri</name>
    <dbReference type="NCBI Taxonomy" id="433720"/>
    <lineage>
        <taxon>Eukaryota</taxon>
        <taxon>Metazoa</taxon>
        <taxon>Spiralia</taxon>
        <taxon>Gnathifera</taxon>
        <taxon>Rotifera</taxon>
        <taxon>Eurotatoria</taxon>
        <taxon>Bdelloidea</taxon>
        <taxon>Adinetida</taxon>
        <taxon>Adinetidae</taxon>
        <taxon>Adineta</taxon>
    </lineage>
</organism>